<dbReference type="RefSeq" id="WP_017618228.1">
    <property type="nucleotide sequence ID" value="NZ_ANBG01000153.1"/>
</dbReference>
<feature type="signal peptide" evidence="1">
    <location>
        <begin position="1"/>
        <end position="27"/>
    </location>
</feature>
<protein>
    <recommendedName>
        <fullName evidence="4">Ig-like domain-containing protein</fullName>
    </recommendedName>
</protein>
<evidence type="ECO:0000313" key="2">
    <source>
        <dbReference type="EMBL" id="ASU84453.1"/>
    </source>
</evidence>
<keyword evidence="1" id="KW-0732">Signal</keyword>
<keyword evidence="3" id="KW-1185">Reference proteome</keyword>
<accession>A0A223S8K5</accession>
<evidence type="ECO:0000256" key="1">
    <source>
        <dbReference type="SAM" id="SignalP"/>
    </source>
</evidence>
<feature type="chain" id="PRO_5039136110" description="Ig-like domain-containing protein" evidence="1">
    <location>
        <begin position="28"/>
        <end position="149"/>
    </location>
</feature>
<proteinExistence type="predicted"/>
<evidence type="ECO:0000313" key="3">
    <source>
        <dbReference type="Proteomes" id="UP000215005"/>
    </source>
</evidence>
<evidence type="ECO:0008006" key="4">
    <source>
        <dbReference type="Google" id="ProtNLM"/>
    </source>
</evidence>
<reference evidence="2 3" key="1">
    <citation type="submission" date="2017-08" db="EMBL/GenBank/DDBJ databases">
        <title>The complete genome sequence of Nocardiopsis gilva YIM 90087.</title>
        <authorList>
            <person name="Yin M."/>
            <person name="Tang S."/>
        </authorList>
    </citation>
    <scope>NUCLEOTIDE SEQUENCE [LARGE SCALE GENOMIC DNA]</scope>
    <source>
        <strain evidence="2 3">YIM 90087</strain>
    </source>
</reference>
<sequence>MGKRMMRTGLKAAAVAMVALGAFSVHASPALAGEAQSPARTTAGQGSADHERLRAAHARVCTHFRHRECASIRFQELPWIRGAVVKVDNDTHRFARYSVRVHHSNTRGFVRPRSETTRFLHGTRGEHVTVRICVSGRCDSDTAHIIWRR</sequence>
<name>A0A223S8K5_9ACTN</name>
<dbReference type="AlphaFoldDB" id="A0A223S8K5"/>
<dbReference type="EMBL" id="CP022753">
    <property type="protein sequence ID" value="ASU84453.1"/>
    <property type="molecule type" value="Genomic_DNA"/>
</dbReference>
<organism evidence="2 3">
    <name type="scientific">Nocardiopsis gilva YIM 90087</name>
    <dbReference type="NCBI Taxonomy" id="1235441"/>
    <lineage>
        <taxon>Bacteria</taxon>
        <taxon>Bacillati</taxon>
        <taxon>Actinomycetota</taxon>
        <taxon>Actinomycetes</taxon>
        <taxon>Streptosporangiales</taxon>
        <taxon>Nocardiopsidaceae</taxon>
        <taxon>Nocardiopsis</taxon>
    </lineage>
</organism>
<dbReference type="Proteomes" id="UP000215005">
    <property type="component" value="Chromosome"/>
</dbReference>
<gene>
    <name evidence="2" type="ORF">CDO52_18070</name>
</gene>
<dbReference type="KEGG" id="ngv:CDO52_18070"/>